<gene>
    <name evidence="2" type="ORF">BLTE_27550</name>
</gene>
<sequence>MAREVLPAIRGTGGYMLAGEDEKGKDMIPTPGGPQKTSAAFS</sequence>
<evidence type="ECO:0000313" key="2">
    <source>
        <dbReference type="EMBL" id="BBF94070.1"/>
    </source>
</evidence>
<name>A0A348G3D7_9HYPH</name>
<reference evidence="2 3" key="1">
    <citation type="submission" date="2018-08" db="EMBL/GenBank/DDBJ databases">
        <title>Complete genome sequencing of Blastochloris tepida GI.</title>
        <authorList>
            <person name="Tsukatani Y."/>
            <person name="Mori H."/>
        </authorList>
    </citation>
    <scope>NUCLEOTIDE SEQUENCE [LARGE SCALE GENOMIC DNA]</scope>
    <source>
        <strain evidence="2 3">GI</strain>
    </source>
</reference>
<keyword evidence="3" id="KW-1185">Reference proteome</keyword>
<feature type="region of interest" description="Disordered" evidence="1">
    <location>
        <begin position="1"/>
        <end position="42"/>
    </location>
</feature>
<accession>A0A348G3D7</accession>
<protein>
    <submittedName>
        <fullName evidence="2">Uncharacterized protein</fullName>
    </submittedName>
</protein>
<dbReference type="Proteomes" id="UP000266934">
    <property type="component" value="Chromosome"/>
</dbReference>
<evidence type="ECO:0000256" key="1">
    <source>
        <dbReference type="SAM" id="MobiDB-lite"/>
    </source>
</evidence>
<evidence type="ECO:0000313" key="3">
    <source>
        <dbReference type="Proteomes" id="UP000266934"/>
    </source>
</evidence>
<proteinExistence type="predicted"/>
<dbReference type="EMBL" id="AP018907">
    <property type="protein sequence ID" value="BBF94070.1"/>
    <property type="molecule type" value="Genomic_DNA"/>
</dbReference>
<organism evidence="2 3">
    <name type="scientific">Blastochloris tepida</name>
    <dbReference type="NCBI Taxonomy" id="2233851"/>
    <lineage>
        <taxon>Bacteria</taxon>
        <taxon>Pseudomonadati</taxon>
        <taxon>Pseudomonadota</taxon>
        <taxon>Alphaproteobacteria</taxon>
        <taxon>Hyphomicrobiales</taxon>
        <taxon>Blastochloridaceae</taxon>
        <taxon>Blastochloris</taxon>
    </lineage>
</organism>
<dbReference type="KEGG" id="blag:BLTE_27550"/>
<dbReference type="AlphaFoldDB" id="A0A348G3D7"/>